<keyword evidence="10" id="KW-0066">ATP synthesis</keyword>
<evidence type="ECO:0000256" key="11">
    <source>
        <dbReference type="RuleBase" id="RU004450"/>
    </source>
</evidence>
<evidence type="ECO:0000256" key="7">
    <source>
        <dbReference type="ARBA" id="ARBA00022989"/>
    </source>
</evidence>
<dbReference type="PANTHER" id="PTHR11410">
    <property type="entry name" value="ATP SYNTHASE SUBUNIT A"/>
    <property type="match status" value="1"/>
</dbReference>
<feature type="transmembrane region" description="Helical" evidence="12">
    <location>
        <begin position="211"/>
        <end position="228"/>
    </location>
</feature>
<evidence type="ECO:0000256" key="3">
    <source>
        <dbReference type="ARBA" id="ARBA00022448"/>
    </source>
</evidence>
<keyword evidence="8" id="KW-0406">Ion transport</keyword>
<gene>
    <name evidence="13" type="primary">atp6</name>
</gene>
<dbReference type="Gene3D" id="1.20.120.220">
    <property type="entry name" value="ATP synthase, F0 complex, subunit A"/>
    <property type="match status" value="1"/>
</dbReference>
<evidence type="ECO:0000256" key="9">
    <source>
        <dbReference type="ARBA" id="ARBA00023136"/>
    </source>
</evidence>
<feature type="transmembrane region" description="Helical" evidence="12">
    <location>
        <begin position="180"/>
        <end position="199"/>
    </location>
</feature>
<dbReference type="GO" id="GO:0046933">
    <property type="term" value="F:proton-transporting ATP synthase activity, rotational mechanism"/>
    <property type="evidence" value="ECO:0007669"/>
    <property type="project" value="TreeGrafter"/>
</dbReference>
<dbReference type="Pfam" id="PF00119">
    <property type="entry name" value="ATP-synt_A"/>
    <property type="match status" value="1"/>
</dbReference>
<dbReference type="PRINTS" id="PR00123">
    <property type="entry name" value="ATPASEA"/>
</dbReference>
<dbReference type="NCBIfam" id="NF004482">
    <property type="entry name" value="PRK05815.2-4"/>
    <property type="match status" value="1"/>
</dbReference>
<proteinExistence type="inferred from homology"/>
<evidence type="ECO:0000256" key="5">
    <source>
        <dbReference type="ARBA" id="ARBA00022692"/>
    </source>
</evidence>
<keyword evidence="7 12" id="KW-1133">Transmembrane helix</keyword>
<accession>D2JP72</accession>
<feature type="transmembrane region" description="Helical" evidence="12">
    <location>
        <begin position="146"/>
        <end position="168"/>
    </location>
</feature>
<dbReference type="GO" id="GO:0045259">
    <property type="term" value="C:proton-transporting ATP synthase complex"/>
    <property type="evidence" value="ECO:0007669"/>
    <property type="project" value="UniProtKB-KW"/>
</dbReference>
<keyword evidence="13" id="KW-0496">Mitochondrion</keyword>
<evidence type="ECO:0000256" key="6">
    <source>
        <dbReference type="ARBA" id="ARBA00022781"/>
    </source>
</evidence>
<comment type="similarity">
    <text evidence="2">Belongs to the ATPase A chain family.</text>
</comment>
<dbReference type="NCBIfam" id="TIGR01131">
    <property type="entry name" value="ATP_synt_6_or_A"/>
    <property type="match status" value="1"/>
</dbReference>
<evidence type="ECO:0000256" key="12">
    <source>
        <dbReference type="SAM" id="Phobius"/>
    </source>
</evidence>
<keyword evidence="4" id="KW-0138">CF(0)</keyword>
<evidence type="ECO:0000256" key="8">
    <source>
        <dbReference type="ARBA" id="ARBA00023065"/>
    </source>
</evidence>
<dbReference type="FunFam" id="1.20.120.220:FF:000003">
    <property type="entry name" value="ATP synthase subunit a"/>
    <property type="match status" value="1"/>
</dbReference>
<keyword evidence="9 12" id="KW-0472">Membrane</keyword>
<evidence type="ECO:0000256" key="10">
    <source>
        <dbReference type="ARBA" id="ARBA00023310"/>
    </source>
</evidence>
<protein>
    <recommendedName>
        <fullName evidence="11">ATP synthase subunit a</fullName>
    </recommendedName>
</protein>
<dbReference type="CDD" id="cd00310">
    <property type="entry name" value="ATP-synt_Fo_a_6"/>
    <property type="match status" value="1"/>
</dbReference>
<feature type="transmembrane region" description="Helical" evidence="12">
    <location>
        <begin position="118"/>
        <end position="139"/>
    </location>
</feature>
<geneLocation type="mitochondrion" evidence="13"/>
<dbReference type="GeneID" id="8690486"/>
<organism evidence="13">
    <name type="scientific">Ulnaria acus</name>
    <dbReference type="NCBI Taxonomy" id="1436140"/>
    <lineage>
        <taxon>Eukaryota</taxon>
        <taxon>Sar</taxon>
        <taxon>Stramenopiles</taxon>
        <taxon>Ochrophyta</taxon>
        <taxon>Bacillariophyta</taxon>
        <taxon>Fragilariophyceae</taxon>
        <taxon>Fragilariophycidae</taxon>
        <taxon>Licmophorales</taxon>
        <taxon>Ulnariaceae</taxon>
        <taxon>Ulnaria</taxon>
    </lineage>
</organism>
<dbReference type="InterPro" id="IPR035908">
    <property type="entry name" value="F0_ATP_A_sf"/>
</dbReference>
<feature type="transmembrane region" description="Helical" evidence="12">
    <location>
        <begin position="92"/>
        <end position="112"/>
    </location>
</feature>
<comment type="subcellular location">
    <subcellularLocation>
        <location evidence="1 11">Mitochondrion inner membrane</location>
        <topology evidence="1 11">Multi-pass membrane protein</topology>
    </subcellularLocation>
</comment>
<evidence type="ECO:0000313" key="13">
    <source>
        <dbReference type="EMBL" id="ACX62001.1"/>
    </source>
</evidence>
<keyword evidence="5 12" id="KW-0812">Transmembrane</keyword>
<dbReference type="GO" id="GO:0005743">
    <property type="term" value="C:mitochondrial inner membrane"/>
    <property type="evidence" value="ECO:0007669"/>
    <property type="project" value="UniProtKB-SubCell"/>
</dbReference>
<dbReference type="PANTHER" id="PTHR11410:SF0">
    <property type="entry name" value="ATP SYNTHASE SUBUNIT A"/>
    <property type="match status" value="1"/>
</dbReference>
<evidence type="ECO:0000256" key="2">
    <source>
        <dbReference type="ARBA" id="ARBA00006810"/>
    </source>
</evidence>
<evidence type="ECO:0000256" key="1">
    <source>
        <dbReference type="ARBA" id="ARBA00004448"/>
    </source>
</evidence>
<dbReference type="InterPro" id="IPR045083">
    <property type="entry name" value="ATP_synth_F0_asu_bact/mt"/>
</dbReference>
<feature type="transmembrane region" description="Helical" evidence="12">
    <location>
        <begin position="24"/>
        <end position="47"/>
    </location>
</feature>
<dbReference type="EMBL" id="GU002153">
    <property type="protein sequence ID" value="ACX62001.1"/>
    <property type="molecule type" value="Genomic_DNA"/>
</dbReference>
<dbReference type="InterPro" id="IPR000568">
    <property type="entry name" value="ATP_synth_F0_asu"/>
</dbReference>
<dbReference type="RefSeq" id="YP_003359453.1">
    <property type="nucleotide sequence ID" value="NC_013710.1"/>
</dbReference>
<keyword evidence="6" id="KW-0375">Hydrogen ion transport</keyword>
<keyword evidence="3" id="KW-0813">Transport</keyword>
<evidence type="ECO:0000256" key="4">
    <source>
        <dbReference type="ARBA" id="ARBA00022547"/>
    </source>
</evidence>
<sequence>MMLAPLEQFKLIALLPLSFLNIDFSLTNALIISSVILISFIFLLFFLKKYQINSDFFYFYYIPTISQSFIELLNKISIQLVYSNLNKSGEKYYPYVCTLFFFILFCNLIGLIPYSFTLTSHIIITFFLSFSVFIGVNIIGFEKHTYALFSLIIPANSSLILALVLVPIEFVSYLAKPISLGVRLFINLMAGHTLLKVILGFSWSLVLADSFFYFFLHLIPLCLLIVLMGLELGVALIQAYVFTILTCIYLNDSINLH</sequence>
<dbReference type="HAMAP" id="MF_01393">
    <property type="entry name" value="ATP_synth_a_bact"/>
    <property type="match status" value="1"/>
</dbReference>
<dbReference type="SUPFAM" id="SSF81336">
    <property type="entry name" value="F1F0 ATP synthase subunit A"/>
    <property type="match status" value="1"/>
</dbReference>
<reference evidence="13" key="1">
    <citation type="journal article" date="2010" name="Curr. Genet.">
        <title>Complete sequence of the mitochondrial genome of a diatom alga Synedra acus and comparative analysis of diatom mitochondrial genomes.</title>
        <authorList>
            <person name="Ravin N.V."/>
            <person name="Galachyants Y.P."/>
            <person name="Mardanov A.V."/>
            <person name="Beletsky A.V."/>
            <person name="Petrova D.P."/>
            <person name="Sherbakova T.A."/>
            <person name="Zakharova Y.R."/>
            <person name="Likhoshway Y.V."/>
            <person name="Skryabin K.G."/>
            <person name="Grachev M.A."/>
        </authorList>
    </citation>
    <scope>NUCLEOTIDE SEQUENCE [LARGE SCALE GENOMIC DNA]</scope>
</reference>
<dbReference type="AlphaFoldDB" id="D2JP72"/>
<name>D2JP72_9STRA</name>